<evidence type="ECO:0000256" key="8">
    <source>
        <dbReference type="ARBA" id="ARBA00022777"/>
    </source>
</evidence>
<dbReference type="SMART" id="SM00304">
    <property type="entry name" value="HAMP"/>
    <property type="match status" value="1"/>
</dbReference>
<evidence type="ECO:0000256" key="3">
    <source>
        <dbReference type="ARBA" id="ARBA00012438"/>
    </source>
</evidence>
<evidence type="ECO:0000313" key="17">
    <source>
        <dbReference type="Proteomes" id="UP001516620"/>
    </source>
</evidence>
<keyword evidence="7" id="KW-0547">Nucleotide-binding</keyword>
<dbReference type="CDD" id="cd06225">
    <property type="entry name" value="HAMP"/>
    <property type="match status" value="1"/>
</dbReference>
<feature type="coiled-coil region" evidence="12">
    <location>
        <begin position="50"/>
        <end position="77"/>
    </location>
</feature>
<gene>
    <name evidence="16" type="ORF">IM700_011480</name>
</gene>
<evidence type="ECO:0000313" key="16">
    <source>
        <dbReference type="EMBL" id="MBM6996269.1"/>
    </source>
</evidence>
<keyword evidence="4" id="KW-1003">Cell membrane</keyword>
<evidence type="ECO:0000256" key="1">
    <source>
        <dbReference type="ARBA" id="ARBA00000085"/>
    </source>
</evidence>
<dbReference type="InterPro" id="IPR050640">
    <property type="entry name" value="Bact_2-comp_sensor_kinase"/>
</dbReference>
<dbReference type="EMBL" id="JADCNN020000009">
    <property type="protein sequence ID" value="MBM6996269.1"/>
    <property type="molecule type" value="Genomic_DNA"/>
</dbReference>
<reference evidence="16 17" key="1">
    <citation type="submission" date="2021-01" db="EMBL/GenBank/DDBJ databases">
        <title>Paenibacillus sp.nov. isolated from the rhizosphere soil of tomato plant.</title>
        <authorList>
            <person name="Thin K.K."/>
            <person name="Zhang X."/>
            <person name="He S."/>
        </authorList>
    </citation>
    <scope>NUCLEOTIDE SEQUENCE [LARGE SCALE GENOMIC DNA]</scope>
    <source>
        <strain evidence="16 17">DXFW5</strain>
    </source>
</reference>
<evidence type="ECO:0000256" key="6">
    <source>
        <dbReference type="ARBA" id="ARBA00022679"/>
    </source>
</evidence>
<evidence type="ECO:0000256" key="13">
    <source>
        <dbReference type="SAM" id="Phobius"/>
    </source>
</evidence>
<evidence type="ECO:0000259" key="15">
    <source>
        <dbReference type="PROSITE" id="PS50885"/>
    </source>
</evidence>
<dbReference type="PROSITE" id="PS51257">
    <property type="entry name" value="PROKAR_LIPOPROTEIN"/>
    <property type="match status" value="1"/>
</dbReference>
<evidence type="ECO:0000256" key="7">
    <source>
        <dbReference type="ARBA" id="ARBA00022741"/>
    </source>
</evidence>
<dbReference type="InterPro" id="IPR036890">
    <property type="entry name" value="HATPase_C_sf"/>
</dbReference>
<keyword evidence="5" id="KW-0597">Phosphoprotein</keyword>
<dbReference type="Pfam" id="PF00672">
    <property type="entry name" value="HAMP"/>
    <property type="match status" value="1"/>
</dbReference>
<feature type="domain" description="Histidine kinase" evidence="14">
    <location>
        <begin position="464"/>
        <end position="568"/>
    </location>
</feature>
<evidence type="ECO:0000259" key="14">
    <source>
        <dbReference type="PROSITE" id="PS50109"/>
    </source>
</evidence>
<proteinExistence type="predicted"/>
<feature type="domain" description="HAMP" evidence="15">
    <location>
        <begin position="303"/>
        <end position="355"/>
    </location>
</feature>
<dbReference type="InterPro" id="IPR005467">
    <property type="entry name" value="His_kinase_dom"/>
</dbReference>
<dbReference type="GO" id="GO:0016301">
    <property type="term" value="F:kinase activity"/>
    <property type="evidence" value="ECO:0007669"/>
    <property type="project" value="UniProtKB-KW"/>
</dbReference>
<evidence type="ECO:0000256" key="12">
    <source>
        <dbReference type="SAM" id="Coils"/>
    </source>
</evidence>
<keyword evidence="13" id="KW-1133">Transmembrane helix</keyword>
<evidence type="ECO:0000256" key="11">
    <source>
        <dbReference type="ARBA" id="ARBA00023136"/>
    </source>
</evidence>
<organism evidence="16 17">
    <name type="scientific">Paenibacillus rhizolycopersici</name>
    <dbReference type="NCBI Taxonomy" id="2780073"/>
    <lineage>
        <taxon>Bacteria</taxon>
        <taxon>Bacillati</taxon>
        <taxon>Bacillota</taxon>
        <taxon>Bacilli</taxon>
        <taxon>Bacillales</taxon>
        <taxon>Paenibacillaceae</taxon>
        <taxon>Paenibacillus</taxon>
    </lineage>
</organism>
<sequence length="578" mass="66174">MKLKLSFRNKVITGTVLIVSVSLIACSYITFNYVTQIVRDQAVRDNMTKLAQMSSSIKRMQERLENTAETIIAAEEINKPILLRESDSLQERYFKKVAVQKQLQRFVALDSNLLNMMIIRPDQEVFSNYSGYESYYADYLQGAWLTPFLSGQISPGHFSAPHEFRYINGNQKVISYVTAYKNWEDLSADAAPYILVLDLKLTEVEKIFEDSEKDFARLALSMEDGIVVYDSAGVNRERPNAATQQQQRVIPLKYQADDGKWVLEAFLSESKLMESVRPILYFYLLIVFGSLLFAMAVIPPVSAKFTRPISQLARAMRRVSAGELNTRVSFRTGDEMEELAAGFNQMVNDLDLWMKSSLREQEMKRKMQINLLLSEINPHFIYNTLNTVIYLSHAGRNQDTITMTKAFIDILQDTIKTGEGAYFCTLQEEIDMIRKYVVIQQYRYPGRFRLEWDIPSELHSCQVLRMMLQPLVENALFHGIEDNGLIRISAAVREGGLHICVKDNGIGMEPERLRELSLPRKEMPVKKGIGLANVMERITYHYGEAYGIEVDSEPGRGTVVSLRLPYLREEVSAIDPLF</sequence>
<dbReference type="InterPro" id="IPR004358">
    <property type="entry name" value="Sig_transdc_His_kin-like_C"/>
</dbReference>
<dbReference type="InterPro" id="IPR010559">
    <property type="entry name" value="Sig_transdc_His_kin_internal"/>
</dbReference>
<evidence type="ECO:0000256" key="2">
    <source>
        <dbReference type="ARBA" id="ARBA00004651"/>
    </source>
</evidence>
<evidence type="ECO:0000256" key="10">
    <source>
        <dbReference type="ARBA" id="ARBA00023012"/>
    </source>
</evidence>
<comment type="caution">
    <text evidence="16">The sequence shown here is derived from an EMBL/GenBank/DDBJ whole genome shotgun (WGS) entry which is preliminary data.</text>
</comment>
<dbReference type="Gene3D" id="6.10.340.10">
    <property type="match status" value="1"/>
</dbReference>
<dbReference type="PROSITE" id="PS50885">
    <property type="entry name" value="HAMP"/>
    <property type="match status" value="1"/>
</dbReference>
<evidence type="ECO:0000256" key="5">
    <source>
        <dbReference type="ARBA" id="ARBA00022553"/>
    </source>
</evidence>
<dbReference type="InterPro" id="IPR003660">
    <property type="entry name" value="HAMP_dom"/>
</dbReference>
<keyword evidence="6" id="KW-0808">Transferase</keyword>
<dbReference type="PRINTS" id="PR00344">
    <property type="entry name" value="BCTRLSENSOR"/>
</dbReference>
<dbReference type="SUPFAM" id="SSF55874">
    <property type="entry name" value="ATPase domain of HSP90 chaperone/DNA topoisomerase II/histidine kinase"/>
    <property type="match status" value="1"/>
</dbReference>
<feature type="transmembrane region" description="Helical" evidence="13">
    <location>
        <begin position="12"/>
        <end position="34"/>
    </location>
</feature>
<name>A0ABS2H8E6_9BACL</name>
<dbReference type="SMART" id="SM00387">
    <property type="entry name" value="HATPase_c"/>
    <property type="match status" value="1"/>
</dbReference>
<keyword evidence="13" id="KW-0812">Transmembrane</keyword>
<protein>
    <recommendedName>
        <fullName evidence="3">histidine kinase</fullName>
        <ecNumber evidence="3">2.7.13.3</ecNumber>
    </recommendedName>
</protein>
<dbReference type="PANTHER" id="PTHR34220">
    <property type="entry name" value="SENSOR HISTIDINE KINASE YPDA"/>
    <property type="match status" value="1"/>
</dbReference>
<evidence type="ECO:0000256" key="9">
    <source>
        <dbReference type="ARBA" id="ARBA00022840"/>
    </source>
</evidence>
<evidence type="ECO:0000256" key="4">
    <source>
        <dbReference type="ARBA" id="ARBA00022475"/>
    </source>
</evidence>
<keyword evidence="10" id="KW-0902">Two-component regulatory system</keyword>
<dbReference type="EC" id="2.7.13.3" evidence="3"/>
<comment type="subcellular location">
    <subcellularLocation>
        <location evidence="2">Cell membrane</location>
        <topology evidence="2">Multi-pass membrane protein</topology>
    </subcellularLocation>
</comment>
<feature type="transmembrane region" description="Helical" evidence="13">
    <location>
        <begin position="280"/>
        <end position="301"/>
    </location>
</feature>
<dbReference type="PANTHER" id="PTHR34220:SF7">
    <property type="entry name" value="SENSOR HISTIDINE KINASE YPDA"/>
    <property type="match status" value="1"/>
</dbReference>
<dbReference type="InterPro" id="IPR003594">
    <property type="entry name" value="HATPase_dom"/>
</dbReference>
<dbReference type="RefSeq" id="WP_193416281.1">
    <property type="nucleotide sequence ID" value="NZ_JADCNN020000009.1"/>
</dbReference>
<comment type="catalytic activity">
    <reaction evidence="1">
        <text>ATP + protein L-histidine = ADP + protein N-phospho-L-histidine.</text>
        <dbReference type="EC" id="2.7.13.3"/>
    </reaction>
</comment>
<dbReference type="SUPFAM" id="SSF158472">
    <property type="entry name" value="HAMP domain-like"/>
    <property type="match status" value="1"/>
</dbReference>
<dbReference type="PROSITE" id="PS50109">
    <property type="entry name" value="HIS_KIN"/>
    <property type="match status" value="1"/>
</dbReference>
<dbReference type="Pfam" id="PF02518">
    <property type="entry name" value="HATPase_c"/>
    <property type="match status" value="1"/>
</dbReference>
<keyword evidence="17" id="KW-1185">Reference proteome</keyword>
<keyword evidence="9" id="KW-0067">ATP-binding</keyword>
<dbReference type="Pfam" id="PF06580">
    <property type="entry name" value="His_kinase"/>
    <property type="match status" value="1"/>
</dbReference>
<keyword evidence="12" id="KW-0175">Coiled coil</keyword>
<dbReference type="Proteomes" id="UP001516620">
    <property type="component" value="Unassembled WGS sequence"/>
</dbReference>
<accession>A0ABS2H8E6</accession>
<keyword evidence="11 13" id="KW-0472">Membrane</keyword>
<dbReference type="Gene3D" id="3.30.565.10">
    <property type="entry name" value="Histidine kinase-like ATPase, C-terminal domain"/>
    <property type="match status" value="1"/>
</dbReference>
<keyword evidence="8 16" id="KW-0418">Kinase</keyword>